<keyword evidence="3 9" id="KW-0863">Zinc-finger</keyword>
<dbReference type="GO" id="GO:0003677">
    <property type="term" value="F:DNA binding"/>
    <property type="evidence" value="ECO:0007669"/>
    <property type="project" value="UniProtKB-KW"/>
</dbReference>
<evidence type="ECO:0000256" key="7">
    <source>
        <dbReference type="ARBA" id="ARBA00023163"/>
    </source>
</evidence>
<keyword evidence="2" id="KW-0479">Metal-binding</keyword>
<dbReference type="KEGG" id="rarg:115732328"/>
<dbReference type="OrthoDB" id="514967at2759"/>
<dbReference type="PANTHER" id="PTHR31251:SF160">
    <property type="entry name" value="SBP-TYPE DOMAIN-CONTAINING PROTEIN"/>
    <property type="match status" value="1"/>
</dbReference>
<evidence type="ECO:0000256" key="3">
    <source>
        <dbReference type="ARBA" id="ARBA00022771"/>
    </source>
</evidence>
<organism evidence="12 13">
    <name type="scientific">Rhodamnia argentea</name>
    <dbReference type="NCBI Taxonomy" id="178133"/>
    <lineage>
        <taxon>Eukaryota</taxon>
        <taxon>Viridiplantae</taxon>
        <taxon>Streptophyta</taxon>
        <taxon>Embryophyta</taxon>
        <taxon>Tracheophyta</taxon>
        <taxon>Spermatophyta</taxon>
        <taxon>Magnoliopsida</taxon>
        <taxon>eudicotyledons</taxon>
        <taxon>Gunneridae</taxon>
        <taxon>Pentapetalae</taxon>
        <taxon>rosids</taxon>
        <taxon>malvids</taxon>
        <taxon>Myrtales</taxon>
        <taxon>Myrtaceae</taxon>
        <taxon>Myrtoideae</taxon>
        <taxon>Myrteae</taxon>
        <taxon>Australasian group</taxon>
        <taxon>Rhodamnia</taxon>
    </lineage>
</organism>
<evidence type="ECO:0000256" key="8">
    <source>
        <dbReference type="ARBA" id="ARBA00023242"/>
    </source>
</evidence>
<dbReference type="PANTHER" id="PTHR31251">
    <property type="entry name" value="SQUAMOSA PROMOTER-BINDING-LIKE PROTEIN 4"/>
    <property type="match status" value="1"/>
</dbReference>
<dbReference type="InterPro" id="IPR044817">
    <property type="entry name" value="SBP-like"/>
</dbReference>
<dbReference type="SUPFAM" id="SSF103612">
    <property type="entry name" value="SBT domain"/>
    <property type="match status" value="1"/>
</dbReference>
<evidence type="ECO:0000313" key="12">
    <source>
        <dbReference type="Proteomes" id="UP000827889"/>
    </source>
</evidence>
<sequence>MASWSFSSGEKGVQSDGTMSSSDALARSKNAFLSWELRTPSGFGNNGMLVSAHQANHSIGPGFGELGFQDMAKQVPRDPIRDVWCPRVGGGRDMNPIMASPIHFLSDEESSKLTSFVMDSSSRDSSLIDLKLGRFSDNRDPPKSRLPVLSSSESSTAPKRVRAAGPNFQNSYCQVYGCNKDLSSSKDYHKRHKVCEAHSKTSKVIVSGIEQRFCQQCSRFHLLAEFDDGKRSCRKRLAGHNERRRKPQVGIHSARAGKLLQPYGGNRFQGNVFATTSFICQDILPSGSRLPPEKFKADDWGNRVKAEHGTDYGTLSVVHPRSPFPSYGFGKQLPPFLDSRGNSTSVSIFGEGSRFQHDAEGTNSGSRSLFPDPLGSEDYGIFDTESTVQGLPGVSESGCALSLLSSHSRNSSGQTSGIPMDQPLIMHGGHSRYGMGPVSENLMGVNSFTLENGVSGKFSSSGIHSAEPNQGSILICDNENSNYEISGGFVHGSSLLDAKDHLPSRDDGPTINLLQLSSQLQRVEHQRQSMHVKPENNAFSCLQTT</sequence>
<dbReference type="InterPro" id="IPR036893">
    <property type="entry name" value="SBP_sf"/>
</dbReference>
<dbReference type="RefSeq" id="XP_030518824.1">
    <property type="nucleotide sequence ID" value="XM_030662964.2"/>
</dbReference>
<dbReference type="GeneID" id="115732328"/>
<dbReference type="FunFam" id="4.10.1100.10:FF:000001">
    <property type="entry name" value="Squamosa promoter-binding-like protein 14"/>
    <property type="match status" value="1"/>
</dbReference>
<feature type="domain" description="SBP-type" evidence="11">
    <location>
        <begin position="170"/>
        <end position="247"/>
    </location>
</feature>
<keyword evidence="8" id="KW-0539">Nucleus</keyword>
<dbReference type="Proteomes" id="UP000827889">
    <property type="component" value="Chromosome 6"/>
</dbReference>
<dbReference type="InterPro" id="IPR004333">
    <property type="entry name" value="SBP_dom"/>
</dbReference>
<evidence type="ECO:0000256" key="1">
    <source>
        <dbReference type="ARBA" id="ARBA00004123"/>
    </source>
</evidence>
<keyword evidence="4" id="KW-0862">Zinc</keyword>
<evidence type="ECO:0000256" key="4">
    <source>
        <dbReference type="ARBA" id="ARBA00022833"/>
    </source>
</evidence>
<dbReference type="Pfam" id="PF03110">
    <property type="entry name" value="SBP"/>
    <property type="match status" value="1"/>
</dbReference>
<feature type="region of interest" description="Disordered" evidence="10">
    <location>
        <begin position="133"/>
        <end position="163"/>
    </location>
</feature>
<protein>
    <submittedName>
        <fullName evidence="13">Squamosa promoter-binding-like protein 16</fullName>
    </submittedName>
</protein>
<gene>
    <name evidence="13" type="primary">LOC115732328</name>
</gene>
<reference evidence="13" key="1">
    <citation type="submission" date="2025-08" db="UniProtKB">
        <authorList>
            <consortium name="RefSeq"/>
        </authorList>
    </citation>
    <scope>IDENTIFICATION</scope>
    <source>
        <tissue evidence="13">Leaf</tissue>
    </source>
</reference>
<comment type="subcellular location">
    <subcellularLocation>
        <location evidence="1">Nucleus</location>
    </subcellularLocation>
</comment>
<proteinExistence type="predicted"/>
<keyword evidence="5" id="KW-0805">Transcription regulation</keyword>
<dbReference type="GO" id="GO:0008270">
    <property type="term" value="F:zinc ion binding"/>
    <property type="evidence" value="ECO:0007669"/>
    <property type="project" value="UniProtKB-KW"/>
</dbReference>
<evidence type="ECO:0000256" key="10">
    <source>
        <dbReference type="SAM" id="MobiDB-lite"/>
    </source>
</evidence>
<feature type="region of interest" description="Disordered" evidence="10">
    <location>
        <begin position="1"/>
        <end position="21"/>
    </location>
</feature>
<keyword evidence="7" id="KW-0804">Transcription</keyword>
<evidence type="ECO:0000256" key="2">
    <source>
        <dbReference type="ARBA" id="ARBA00022723"/>
    </source>
</evidence>
<evidence type="ECO:0000259" key="11">
    <source>
        <dbReference type="PROSITE" id="PS51141"/>
    </source>
</evidence>
<evidence type="ECO:0000256" key="9">
    <source>
        <dbReference type="PROSITE-ProRule" id="PRU00470"/>
    </source>
</evidence>
<dbReference type="GO" id="GO:0005634">
    <property type="term" value="C:nucleus"/>
    <property type="evidence" value="ECO:0007669"/>
    <property type="project" value="UniProtKB-SubCell"/>
</dbReference>
<dbReference type="Gene3D" id="4.10.1100.10">
    <property type="entry name" value="Transcription factor, SBP-box domain"/>
    <property type="match status" value="1"/>
</dbReference>
<feature type="compositionally biased region" description="Basic and acidic residues" evidence="10">
    <location>
        <begin position="133"/>
        <end position="143"/>
    </location>
</feature>
<dbReference type="AlphaFoldDB" id="A0A8B8NA29"/>
<evidence type="ECO:0000313" key="13">
    <source>
        <dbReference type="RefSeq" id="XP_030518824.1"/>
    </source>
</evidence>
<accession>A0A8B8NA29</accession>
<keyword evidence="6" id="KW-0238">DNA-binding</keyword>
<name>A0A8B8NA29_9MYRT</name>
<keyword evidence="12" id="KW-1185">Reference proteome</keyword>
<dbReference type="PROSITE" id="PS51141">
    <property type="entry name" value="ZF_SBP"/>
    <property type="match status" value="1"/>
</dbReference>
<evidence type="ECO:0000256" key="6">
    <source>
        <dbReference type="ARBA" id="ARBA00023125"/>
    </source>
</evidence>
<evidence type="ECO:0000256" key="5">
    <source>
        <dbReference type="ARBA" id="ARBA00023015"/>
    </source>
</evidence>